<evidence type="ECO:0000256" key="7">
    <source>
        <dbReference type="ARBA" id="ARBA00022490"/>
    </source>
</evidence>
<evidence type="ECO:0000256" key="13">
    <source>
        <dbReference type="ARBA" id="ARBA00023242"/>
    </source>
</evidence>
<evidence type="ECO:0000313" key="18">
    <source>
        <dbReference type="Proteomes" id="UP000076738"/>
    </source>
</evidence>
<keyword evidence="13" id="KW-0539">Nucleus</keyword>
<dbReference type="GO" id="GO:0005874">
    <property type="term" value="C:microtubule"/>
    <property type="evidence" value="ECO:0007669"/>
    <property type="project" value="UniProtKB-KW"/>
</dbReference>
<evidence type="ECO:0000256" key="12">
    <source>
        <dbReference type="ARBA" id="ARBA00023212"/>
    </source>
</evidence>
<keyword evidence="12" id="KW-0206">Cytoskeleton</keyword>
<evidence type="ECO:0000256" key="11">
    <source>
        <dbReference type="ARBA" id="ARBA00022838"/>
    </source>
</evidence>
<comment type="subcellular location">
    <subcellularLocation>
        <location evidence="3">Chromosome</location>
        <location evidence="3">Centromere</location>
        <location evidence="3">Kinetochore</location>
    </subcellularLocation>
    <subcellularLocation>
        <location evidence="2">Cytoplasm</location>
        <location evidence="2">Cytoskeleton</location>
        <location evidence="2">Spindle</location>
    </subcellularLocation>
    <subcellularLocation>
        <location evidence="1">Nucleus</location>
    </subcellularLocation>
</comment>
<accession>A0A167MPK2</accession>
<feature type="region of interest" description="Disordered" evidence="16">
    <location>
        <begin position="323"/>
        <end position="368"/>
    </location>
</feature>
<dbReference type="GO" id="GO:0044732">
    <property type="term" value="C:mitotic spindle pole body"/>
    <property type="evidence" value="ECO:0007669"/>
    <property type="project" value="TreeGrafter"/>
</dbReference>
<dbReference type="PANTHER" id="PTHR28200">
    <property type="entry name" value="DASH COMPLEX SUBUNIT ASK1"/>
    <property type="match status" value="1"/>
</dbReference>
<evidence type="ECO:0000256" key="9">
    <source>
        <dbReference type="ARBA" id="ARBA00022701"/>
    </source>
</evidence>
<feature type="region of interest" description="Disordered" evidence="16">
    <location>
        <begin position="467"/>
        <end position="610"/>
    </location>
</feature>
<evidence type="ECO:0000256" key="2">
    <source>
        <dbReference type="ARBA" id="ARBA00004186"/>
    </source>
</evidence>
<dbReference type="PANTHER" id="PTHR28200:SF1">
    <property type="entry name" value="DASH COMPLEX SUBUNIT ASK1"/>
    <property type="match status" value="1"/>
</dbReference>
<organism evidence="17 18">
    <name type="scientific">Calocera viscosa (strain TUFC12733)</name>
    <dbReference type="NCBI Taxonomy" id="1330018"/>
    <lineage>
        <taxon>Eukaryota</taxon>
        <taxon>Fungi</taxon>
        <taxon>Dikarya</taxon>
        <taxon>Basidiomycota</taxon>
        <taxon>Agaricomycotina</taxon>
        <taxon>Dacrymycetes</taxon>
        <taxon>Dacrymycetales</taxon>
        <taxon>Dacrymycetaceae</taxon>
        <taxon>Calocera</taxon>
    </lineage>
</organism>
<evidence type="ECO:0000256" key="16">
    <source>
        <dbReference type="SAM" id="MobiDB-lite"/>
    </source>
</evidence>
<dbReference type="OrthoDB" id="5573898at2759"/>
<gene>
    <name evidence="17" type="ORF">CALVIDRAFT_563569</name>
</gene>
<keyword evidence="7" id="KW-0963">Cytoplasm</keyword>
<dbReference type="GO" id="GO:0051301">
    <property type="term" value="P:cell division"/>
    <property type="evidence" value="ECO:0007669"/>
    <property type="project" value="UniProtKB-KW"/>
</dbReference>
<keyword evidence="15" id="KW-0137">Centromere</keyword>
<dbReference type="Proteomes" id="UP000076738">
    <property type="component" value="Unassembled WGS sequence"/>
</dbReference>
<proteinExistence type="inferred from homology"/>
<evidence type="ECO:0000256" key="6">
    <source>
        <dbReference type="ARBA" id="ARBA00022454"/>
    </source>
</evidence>
<evidence type="ECO:0000256" key="4">
    <source>
        <dbReference type="ARBA" id="ARBA00010731"/>
    </source>
</evidence>
<feature type="compositionally biased region" description="Basic and acidic residues" evidence="16">
    <location>
        <begin position="580"/>
        <end position="596"/>
    </location>
</feature>
<feature type="region of interest" description="Disordered" evidence="16">
    <location>
        <begin position="108"/>
        <end position="173"/>
    </location>
</feature>
<evidence type="ECO:0000256" key="1">
    <source>
        <dbReference type="ARBA" id="ARBA00004123"/>
    </source>
</evidence>
<dbReference type="GO" id="GO:0008608">
    <property type="term" value="P:attachment of spindle microtubules to kinetochore"/>
    <property type="evidence" value="ECO:0007669"/>
    <property type="project" value="InterPro"/>
</dbReference>
<keyword evidence="10" id="KW-0498">Mitosis</keyword>
<dbReference type="Pfam" id="PF08655">
    <property type="entry name" value="DASH_Ask1"/>
    <property type="match status" value="1"/>
</dbReference>
<feature type="region of interest" description="Disordered" evidence="16">
    <location>
        <begin position="211"/>
        <end position="253"/>
    </location>
</feature>
<reference evidence="17 18" key="1">
    <citation type="journal article" date="2016" name="Mol. Biol. Evol.">
        <title>Comparative Genomics of Early-Diverging Mushroom-Forming Fungi Provides Insights into the Origins of Lignocellulose Decay Capabilities.</title>
        <authorList>
            <person name="Nagy L.G."/>
            <person name="Riley R."/>
            <person name="Tritt A."/>
            <person name="Adam C."/>
            <person name="Daum C."/>
            <person name="Floudas D."/>
            <person name="Sun H."/>
            <person name="Yadav J.S."/>
            <person name="Pangilinan J."/>
            <person name="Larsson K.H."/>
            <person name="Matsuura K."/>
            <person name="Barry K."/>
            <person name="Labutti K."/>
            <person name="Kuo R."/>
            <person name="Ohm R.A."/>
            <person name="Bhattacharya S.S."/>
            <person name="Shirouzu T."/>
            <person name="Yoshinaga Y."/>
            <person name="Martin F.M."/>
            <person name="Grigoriev I.V."/>
            <person name="Hibbett D.S."/>
        </authorList>
    </citation>
    <scope>NUCLEOTIDE SEQUENCE [LARGE SCALE GENOMIC DNA]</scope>
    <source>
        <strain evidence="17 18">TUFC12733</strain>
    </source>
</reference>
<dbReference type="STRING" id="1330018.A0A167MPK2"/>
<evidence type="ECO:0000256" key="5">
    <source>
        <dbReference type="ARBA" id="ARBA00014520"/>
    </source>
</evidence>
<dbReference type="AlphaFoldDB" id="A0A167MPK2"/>
<feature type="compositionally biased region" description="Polar residues" evidence="16">
    <location>
        <begin position="211"/>
        <end position="241"/>
    </location>
</feature>
<keyword evidence="8" id="KW-0132">Cell division</keyword>
<evidence type="ECO:0000256" key="8">
    <source>
        <dbReference type="ARBA" id="ARBA00022618"/>
    </source>
</evidence>
<name>A0A167MPK2_CALVF</name>
<feature type="compositionally biased region" description="Acidic residues" evidence="16">
    <location>
        <begin position="348"/>
        <end position="357"/>
    </location>
</feature>
<keyword evidence="18" id="KW-1185">Reference proteome</keyword>
<dbReference type="GO" id="GO:0042729">
    <property type="term" value="C:DASH complex"/>
    <property type="evidence" value="ECO:0007669"/>
    <property type="project" value="InterPro"/>
</dbReference>
<dbReference type="InterPro" id="IPR013964">
    <property type="entry name" value="DASH_Ask1"/>
</dbReference>
<keyword evidence="14" id="KW-0131">Cell cycle</keyword>
<feature type="compositionally biased region" description="Low complexity" evidence="16">
    <location>
        <begin position="524"/>
        <end position="533"/>
    </location>
</feature>
<evidence type="ECO:0000256" key="3">
    <source>
        <dbReference type="ARBA" id="ARBA00004629"/>
    </source>
</evidence>
<evidence type="ECO:0000313" key="17">
    <source>
        <dbReference type="EMBL" id="KZO96935.1"/>
    </source>
</evidence>
<dbReference type="GO" id="GO:0072686">
    <property type="term" value="C:mitotic spindle"/>
    <property type="evidence" value="ECO:0007669"/>
    <property type="project" value="InterPro"/>
</dbReference>
<keyword evidence="6" id="KW-0158">Chromosome</keyword>
<evidence type="ECO:0000256" key="10">
    <source>
        <dbReference type="ARBA" id="ARBA00022776"/>
    </source>
</evidence>
<keyword evidence="11" id="KW-0995">Kinetochore</keyword>
<evidence type="ECO:0000256" key="14">
    <source>
        <dbReference type="ARBA" id="ARBA00023306"/>
    </source>
</evidence>
<evidence type="ECO:0000256" key="15">
    <source>
        <dbReference type="ARBA" id="ARBA00023328"/>
    </source>
</evidence>
<sequence length="610" mass="65245">MPPINPSGALPLLVIPGVDPSAPLNSQIDQIDQQITFMLQDIDANFARIHHVITERIIPALKRFDRDTQPVKEASKFWRSFFEAAAQIQVAASDQSLLSGAQTYTDQETAQETISAPDGTRTVETDSFLGPAVSSTPLPGTALSSHHISSDISRGGKSLSRSPEEESWAASVESPFTKLDRQLRDDLRLDHENHPVQPYAQNAAMLSGYSSILSSDTDTPQHSPMHTNYPPSTVGSSTAGTIQPPAEPTVRTGASALQSAFAAPTDKEKGKQKAERPALTDRTNGALLKNVLLTNAQKTPRAALNPFRPAEEQGKRWNGIADLRVPSPAKGHKHRTPKRGMPSLNLPIDDDSDDDDLPPGMSPPVTMNFTLPAKKLARTPAKEVARLAVEGMTKGLGGDTPSPELEERNSYGWEDQSAAHPTPPRRRPTASPAKVRASLAAGGSRLSALHPRVSDILQDGNVSFTSDDSSFDDFGSPPTQHLNYGGAAQHEDTFDSEGDSFSSVGSAPPGALAPMLGGRDVSVDDSFSSEDSFAPPRDARVSLARPSAGGEEEETVFGVGKEDGGLGRPAQRRVTGFELLGRDQDDMTVHGGRVEDAAVGESPTPWPRER</sequence>
<dbReference type="EMBL" id="KV417282">
    <property type="protein sequence ID" value="KZO96935.1"/>
    <property type="molecule type" value="Genomic_DNA"/>
</dbReference>
<keyword evidence="9" id="KW-0493">Microtubule</keyword>
<feature type="region of interest" description="Disordered" evidence="16">
    <location>
        <begin position="392"/>
        <end position="434"/>
    </location>
</feature>
<feature type="compositionally biased region" description="Polar residues" evidence="16">
    <location>
        <begin position="133"/>
        <end position="152"/>
    </location>
</feature>
<protein>
    <recommendedName>
        <fullName evidence="5">DASH complex subunit ASK1</fullName>
    </recommendedName>
</protein>
<comment type="similarity">
    <text evidence="4">Belongs to the DASH complex ASK1 family.</text>
</comment>